<sequence>MYTVTMAIPSCLRVGIFVTIMVLCARGQGPAEDEVRHLPGLSVQPTFKQYSGFLYAGGNRRLHYWYMESQRHPETDPLLLWLNGGPGASSLIGAMAENGPFRVGKKGKGLLINPHSWNTVANVLYLEAPAGVGFSYDPSGVYDTNDDKTADDNYLAIQAFFRKFPTLRKKEFYITGESYGGVYVPMLTQRLLKAPKGINLRGFVVGNGALDETALDNSLVFFGYHHGFFDLDTWTRLIQHCCNESASPQGCNFLDPKTETGALCKEEAEKVYEKMASLPLNPYNIYDECRTDNILLETTARIMSRTSPYHRHLYAAARNRSYSKPLASDCIDLNDVAAYMNRPDVKAALHVESSPLNWTSSSYILQYHRQYYDMTPAVKELVDSGRLRSLIYNGDVDMVCNFIGDQWFVNNLGYKNTTEYKEWFHKKQLAGFYQSFAGNLTYATIRGSGHMVPHDKPAQALHMISRFMANKPL</sequence>
<evidence type="ECO:0000256" key="3">
    <source>
        <dbReference type="ARBA" id="ARBA00022670"/>
    </source>
</evidence>
<dbReference type="GO" id="GO:0004185">
    <property type="term" value="F:serine-type carboxypeptidase activity"/>
    <property type="evidence" value="ECO:0007669"/>
    <property type="project" value="UniProtKB-UniRule"/>
</dbReference>
<dbReference type="InterPro" id="IPR033124">
    <property type="entry name" value="Ser_caboxypep_his_AS"/>
</dbReference>
<feature type="signal peptide" evidence="5">
    <location>
        <begin position="1"/>
        <end position="27"/>
    </location>
</feature>
<organism evidence="6">
    <name type="scientific">Haemaphysalis longicornis</name>
    <name type="common">Bush tick</name>
    <dbReference type="NCBI Taxonomy" id="44386"/>
    <lineage>
        <taxon>Eukaryota</taxon>
        <taxon>Metazoa</taxon>
        <taxon>Ecdysozoa</taxon>
        <taxon>Arthropoda</taxon>
        <taxon>Chelicerata</taxon>
        <taxon>Arachnida</taxon>
        <taxon>Acari</taxon>
        <taxon>Parasitiformes</taxon>
        <taxon>Ixodida</taxon>
        <taxon>Ixodoidea</taxon>
        <taxon>Ixodidae</taxon>
        <taxon>Haemaphysalinae</taxon>
        <taxon>Haemaphysalis</taxon>
    </lineage>
</organism>
<keyword evidence="4 5" id="KW-0378">Hydrolase</keyword>
<dbReference type="FunFam" id="3.40.50.1820:FF:000335">
    <property type="entry name" value="Carboxypeptidase"/>
    <property type="match status" value="1"/>
</dbReference>
<reference evidence="7" key="2">
    <citation type="journal article" date="2007" name="FEBS J.">
        <title>Molecular characterization of a blood-induced serine carboxypeptidase from the ixodid tick Haemaphysalis longicornis.</title>
        <authorList>
            <person name="Motobu M."/>
            <person name="Tsuji N."/>
            <person name="Miyoshi T."/>
            <person name="Huang X."/>
            <person name="Islam M.K."/>
            <person name="Alim M.A."/>
            <person name="Fujisaki K."/>
        </authorList>
    </citation>
    <scope>NUCLEOTIDE SEQUENCE</scope>
</reference>
<gene>
    <name evidence="6" type="primary">HlSCP1</name>
</gene>
<dbReference type="MEROPS" id="S10.002"/>
<evidence type="ECO:0000256" key="4">
    <source>
        <dbReference type="ARBA" id="ARBA00022801"/>
    </source>
</evidence>
<keyword evidence="5" id="KW-0732">Signal</keyword>
<reference evidence="6" key="1">
    <citation type="submission" date="2006-05" db="EMBL/GenBank/DDBJ databases">
        <title>Molecular characterization of tick serine carboxypeptidase.</title>
        <authorList>
            <person name="Motobu M."/>
            <person name="Tsuji N."/>
            <person name="Miyoshi T."/>
            <person name="Fujisaki K."/>
        </authorList>
    </citation>
    <scope>NUCLEOTIDE SEQUENCE</scope>
    <source>
        <strain evidence="6">Okayama</strain>
    </source>
</reference>
<dbReference type="PANTHER" id="PTHR11802:SF201">
    <property type="entry name" value="CARBOXYPEPTIDASE"/>
    <property type="match status" value="1"/>
</dbReference>
<dbReference type="PRINTS" id="PR00724">
    <property type="entry name" value="CRBOXYPTASEC"/>
</dbReference>
<dbReference type="VEuPathDB" id="VectorBase:HLOH_054700"/>
<name>A1IHK5_HAELO</name>
<evidence type="ECO:0000313" key="7">
    <source>
        <dbReference type="EMBL" id="BAF64246.1"/>
    </source>
</evidence>
<proteinExistence type="evidence at transcript level"/>
<accession>A1IHK5</accession>
<dbReference type="InterPro" id="IPR029058">
    <property type="entry name" value="AB_hydrolase_fold"/>
</dbReference>
<dbReference type="EMBL" id="AB287330">
    <property type="protein sequence ID" value="BAF64246.1"/>
    <property type="molecule type" value="mRNA"/>
</dbReference>
<protein>
    <recommendedName>
        <fullName evidence="5">Carboxypeptidase</fullName>
        <ecNumber evidence="5">3.4.16.-</ecNumber>
    </recommendedName>
</protein>
<dbReference type="SUPFAM" id="SSF53474">
    <property type="entry name" value="alpha/beta-Hydrolases"/>
    <property type="match status" value="1"/>
</dbReference>
<dbReference type="AlphaFoldDB" id="A1IHK5"/>
<dbReference type="PROSITE" id="PS00131">
    <property type="entry name" value="CARBOXYPEPT_SER_SER"/>
    <property type="match status" value="1"/>
</dbReference>
<feature type="chain" id="PRO_5007360151" description="Carboxypeptidase" evidence="5">
    <location>
        <begin position="28"/>
        <end position="473"/>
    </location>
</feature>
<dbReference type="GO" id="GO:1904715">
    <property type="term" value="P:negative regulation of chaperone-mediated autophagy"/>
    <property type="evidence" value="ECO:0007669"/>
    <property type="project" value="UniProtKB-ARBA"/>
</dbReference>
<dbReference type="Gene3D" id="3.40.50.1820">
    <property type="entry name" value="alpha/beta hydrolase"/>
    <property type="match status" value="1"/>
</dbReference>
<dbReference type="EMBL" id="AB259565">
    <property type="protein sequence ID" value="BAF43803.1"/>
    <property type="molecule type" value="mRNA"/>
</dbReference>
<dbReference type="EC" id="3.4.16.-" evidence="5"/>
<evidence type="ECO:0000256" key="2">
    <source>
        <dbReference type="ARBA" id="ARBA00022645"/>
    </source>
</evidence>
<comment type="similarity">
    <text evidence="1 5">Belongs to the peptidase S10 family.</text>
</comment>
<dbReference type="PROSITE" id="PS00560">
    <property type="entry name" value="CARBOXYPEPT_SER_HIS"/>
    <property type="match status" value="1"/>
</dbReference>
<keyword evidence="2 5" id="KW-0121">Carboxypeptidase</keyword>
<keyword evidence="3 5" id="KW-0645">Protease</keyword>
<evidence type="ECO:0000256" key="1">
    <source>
        <dbReference type="ARBA" id="ARBA00009431"/>
    </source>
</evidence>
<dbReference type="OrthoDB" id="1022205at2759"/>
<dbReference type="GO" id="GO:0006508">
    <property type="term" value="P:proteolysis"/>
    <property type="evidence" value="ECO:0007669"/>
    <property type="project" value="UniProtKB-KW"/>
</dbReference>
<dbReference type="GO" id="GO:0031647">
    <property type="term" value="P:regulation of protein stability"/>
    <property type="evidence" value="ECO:0007669"/>
    <property type="project" value="UniProtKB-ARBA"/>
</dbReference>
<dbReference type="InterPro" id="IPR018202">
    <property type="entry name" value="Ser_caboxypep_ser_AS"/>
</dbReference>
<dbReference type="Pfam" id="PF00450">
    <property type="entry name" value="Peptidase_S10"/>
    <property type="match status" value="1"/>
</dbReference>
<dbReference type="PANTHER" id="PTHR11802">
    <property type="entry name" value="SERINE PROTEASE FAMILY S10 SERINE CARBOXYPEPTIDASE"/>
    <property type="match status" value="1"/>
</dbReference>
<dbReference type="InterPro" id="IPR001563">
    <property type="entry name" value="Peptidase_S10"/>
</dbReference>
<evidence type="ECO:0000313" key="6">
    <source>
        <dbReference type="EMBL" id="BAF43803.1"/>
    </source>
</evidence>
<evidence type="ECO:0000256" key="5">
    <source>
        <dbReference type="RuleBase" id="RU361156"/>
    </source>
</evidence>